<organism evidence="1">
    <name type="scientific">marine sediment metagenome</name>
    <dbReference type="NCBI Taxonomy" id="412755"/>
    <lineage>
        <taxon>unclassified sequences</taxon>
        <taxon>metagenomes</taxon>
        <taxon>ecological metagenomes</taxon>
    </lineage>
</organism>
<sequence>QASFAADKHTTAKPVAVVDWAEFGITINEIYVLYVQS</sequence>
<proteinExistence type="predicted"/>
<feature type="non-terminal residue" evidence="1">
    <location>
        <position position="1"/>
    </location>
</feature>
<reference evidence="1" key="1">
    <citation type="journal article" date="2014" name="Front. Microbiol.">
        <title>High frequency of phylogenetically diverse reductive dehalogenase-homologous genes in deep subseafloor sedimentary metagenomes.</title>
        <authorList>
            <person name="Kawai M."/>
            <person name="Futagami T."/>
            <person name="Toyoda A."/>
            <person name="Takaki Y."/>
            <person name="Nishi S."/>
            <person name="Hori S."/>
            <person name="Arai W."/>
            <person name="Tsubouchi T."/>
            <person name="Morono Y."/>
            <person name="Uchiyama I."/>
            <person name="Ito T."/>
            <person name="Fujiyama A."/>
            <person name="Inagaki F."/>
            <person name="Takami H."/>
        </authorList>
    </citation>
    <scope>NUCLEOTIDE SEQUENCE</scope>
    <source>
        <strain evidence="1">Expedition CK06-06</strain>
    </source>
</reference>
<evidence type="ECO:0000313" key="1">
    <source>
        <dbReference type="EMBL" id="GAH79226.1"/>
    </source>
</evidence>
<dbReference type="AlphaFoldDB" id="X1I9X6"/>
<dbReference type="EMBL" id="BARU01044589">
    <property type="protein sequence ID" value="GAH79226.1"/>
    <property type="molecule type" value="Genomic_DNA"/>
</dbReference>
<protein>
    <submittedName>
        <fullName evidence="1">Uncharacterized protein</fullName>
    </submittedName>
</protein>
<accession>X1I9X6</accession>
<name>X1I9X6_9ZZZZ</name>
<gene>
    <name evidence="1" type="ORF">S03H2_67949</name>
</gene>
<comment type="caution">
    <text evidence="1">The sequence shown here is derived from an EMBL/GenBank/DDBJ whole genome shotgun (WGS) entry which is preliminary data.</text>
</comment>